<dbReference type="InterPro" id="IPR036477">
    <property type="entry name" value="Formyl_transf_N_sf"/>
</dbReference>
<dbReference type="GO" id="GO:0005739">
    <property type="term" value="C:mitochondrion"/>
    <property type="evidence" value="ECO:0007669"/>
    <property type="project" value="TreeGrafter"/>
</dbReference>
<dbReference type="SUPFAM" id="SSF53328">
    <property type="entry name" value="Formyltransferase"/>
    <property type="match status" value="1"/>
</dbReference>
<proteinExistence type="predicted"/>
<organism evidence="4 5">
    <name type="scientific">Zymoseptoria tritici ST99CH_1A5</name>
    <dbReference type="NCBI Taxonomy" id="1276529"/>
    <lineage>
        <taxon>Eukaryota</taxon>
        <taxon>Fungi</taxon>
        <taxon>Dikarya</taxon>
        <taxon>Ascomycota</taxon>
        <taxon>Pezizomycotina</taxon>
        <taxon>Dothideomycetes</taxon>
        <taxon>Dothideomycetidae</taxon>
        <taxon>Mycosphaerellales</taxon>
        <taxon>Mycosphaerellaceae</taxon>
        <taxon>Zymoseptoria</taxon>
    </lineage>
</organism>
<dbReference type="InterPro" id="IPR002376">
    <property type="entry name" value="Formyl_transf_N"/>
</dbReference>
<feature type="region of interest" description="Disordered" evidence="2">
    <location>
        <begin position="378"/>
        <end position="403"/>
    </location>
</feature>
<evidence type="ECO:0000256" key="1">
    <source>
        <dbReference type="ARBA" id="ARBA00012261"/>
    </source>
</evidence>
<dbReference type="Gene3D" id="3.40.50.12230">
    <property type="match status" value="1"/>
</dbReference>
<dbReference type="PANTHER" id="PTHR11138">
    <property type="entry name" value="METHIONYL-TRNA FORMYLTRANSFERASE"/>
    <property type="match status" value="1"/>
</dbReference>
<protein>
    <recommendedName>
        <fullName evidence="1">methionyl-tRNA formyltransferase</fullName>
        <ecNumber evidence="1">2.1.2.9</ecNumber>
    </recommendedName>
</protein>
<dbReference type="InterPro" id="IPR041711">
    <property type="entry name" value="Met-tRNA-FMT_N"/>
</dbReference>
<dbReference type="Proteomes" id="UP000215453">
    <property type="component" value="Chromosome 12"/>
</dbReference>
<dbReference type="EC" id="2.1.2.9" evidence="1"/>
<dbReference type="PANTHER" id="PTHR11138:SF5">
    <property type="entry name" value="METHIONYL-TRNA FORMYLTRANSFERASE, MITOCHONDRIAL"/>
    <property type="match status" value="1"/>
</dbReference>
<dbReference type="Pfam" id="PF00551">
    <property type="entry name" value="Formyl_trans_N"/>
    <property type="match status" value="1"/>
</dbReference>
<evidence type="ECO:0000313" key="5">
    <source>
        <dbReference type="Proteomes" id="UP000215453"/>
    </source>
</evidence>
<evidence type="ECO:0000256" key="2">
    <source>
        <dbReference type="SAM" id="MobiDB-lite"/>
    </source>
</evidence>
<dbReference type="CDD" id="cd08646">
    <property type="entry name" value="FMT_core_Met-tRNA-FMT_N"/>
    <property type="match status" value="1"/>
</dbReference>
<sequence length="403" mass="44903">MLLRHLWPCRQFSSKFVLTSRRYLTTTTASPSHGPLNILFCGADAFSLPSLKALHDLSLQSPSNITSLTVLCRPDKYTGRGYKTLSSPPIKSFAQSLEIPVLQRDTFTGWTPSSPVDLIVTVSFGLLVPARILQAAKYGGVNVHPSLLPDLRGPAPIQRALLEGRRETGVSLQTMHPERFDAGKVLDRRKVDVPENAGVEDMIGILGPLGAEMLGNYVSSNAFAGGVRGHEDVMQDEENPKSSYAAKLTKQDQHVDWTTWTAEQVVRYDRVLGNLWDMSTYRSCLPDKAKVKGDKRVTFQGPWSVFKPEKDVFVVYDEEGVVLCQNSYKERHLALETADGLLVSPASATIEGEKKGKALPSLVQGLEPQAQEYEEWWRERFDFDHPDPDGPHPDPNDFYDGRH</sequence>
<dbReference type="EMBL" id="LT882687">
    <property type="protein sequence ID" value="SMY29287.1"/>
    <property type="molecule type" value="Genomic_DNA"/>
</dbReference>
<feature type="domain" description="Formyl transferase N-terminal" evidence="3">
    <location>
        <begin position="51"/>
        <end position="202"/>
    </location>
</feature>
<accession>A0A1Y6LY26</accession>
<evidence type="ECO:0000259" key="3">
    <source>
        <dbReference type="Pfam" id="PF00551"/>
    </source>
</evidence>
<dbReference type="AlphaFoldDB" id="A0A1Y6LY26"/>
<name>A0A1Y6LY26_ZYMTR</name>
<dbReference type="GO" id="GO:0004479">
    <property type="term" value="F:methionyl-tRNA formyltransferase activity"/>
    <property type="evidence" value="ECO:0007669"/>
    <property type="project" value="UniProtKB-EC"/>
</dbReference>
<evidence type="ECO:0000313" key="4">
    <source>
        <dbReference type="EMBL" id="SMY29287.1"/>
    </source>
</evidence>
<gene>
    <name evidence="4" type="ORF">ZT1A5_G10734</name>
</gene>
<reference evidence="4 5" key="1">
    <citation type="submission" date="2016-10" db="EMBL/GenBank/DDBJ databases">
        <authorList>
            <person name="Varghese N."/>
        </authorList>
    </citation>
    <scope>NUCLEOTIDE SEQUENCE [LARGE SCALE GENOMIC DNA]</scope>
</reference>